<name>A0A211YPF3_9CREN</name>
<feature type="transmembrane region" description="Helical" evidence="1">
    <location>
        <begin position="149"/>
        <end position="170"/>
    </location>
</feature>
<reference evidence="2 3" key="1">
    <citation type="submission" date="2017-05" db="EMBL/GenBank/DDBJ databases">
        <title>The draft genome of the hyperthermophilic archaeon 'Pyrodictium delaneyi strain Hulk', an iron and nitrate reducer, reveals the capacity for sulfate reduction.</title>
        <authorList>
            <person name="Demey L.M."/>
            <person name="Miller C."/>
            <person name="Manzella M."/>
            <person name="Reguera G."/>
            <person name="Kashefi K."/>
        </authorList>
    </citation>
    <scope>NUCLEOTIDE SEQUENCE [LARGE SCALE GENOMIC DNA]</scope>
    <source>
        <strain evidence="2 3">Hulk</strain>
    </source>
</reference>
<keyword evidence="1" id="KW-0812">Transmembrane</keyword>
<evidence type="ECO:0008006" key="4">
    <source>
        <dbReference type="Google" id="ProtNLM"/>
    </source>
</evidence>
<dbReference type="EMBL" id="NCQP01000002">
    <property type="protein sequence ID" value="OWJ54933.1"/>
    <property type="molecule type" value="Genomic_DNA"/>
</dbReference>
<dbReference type="GO" id="GO:0015225">
    <property type="term" value="F:biotin transmembrane transporter activity"/>
    <property type="evidence" value="ECO:0007669"/>
    <property type="project" value="InterPro"/>
</dbReference>
<evidence type="ECO:0000313" key="3">
    <source>
        <dbReference type="Proteomes" id="UP000196694"/>
    </source>
</evidence>
<feature type="transmembrane region" description="Helical" evidence="1">
    <location>
        <begin position="182"/>
        <end position="201"/>
    </location>
</feature>
<accession>A0A211YPF3</accession>
<dbReference type="Gene3D" id="1.10.1760.20">
    <property type="match status" value="1"/>
</dbReference>
<feature type="transmembrane region" description="Helical" evidence="1">
    <location>
        <begin position="120"/>
        <end position="137"/>
    </location>
</feature>
<dbReference type="PANTHER" id="PTHR34295:SF1">
    <property type="entry name" value="BIOTIN TRANSPORTER BIOY"/>
    <property type="match status" value="1"/>
</dbReference>
<protein>
    <recommendedName>
        <fullName evidence="4">Biotin transporter BioY</fullName>
    </recommendedName>
</protein>
<keyword evidence="3" id="KW-1185">Reference proteome</keyword>
<comment type="caution">
    <text evidence="2">The sequence shown here is derived from an EMBL/GenBank/DDBJ whole genome shotgun (WGS) entry which is preliminary data.</text>
</comment>
<evidence type="ECO:0000256" key="1">
    <source>
        <dbReference type="SAM" id="Phobius"/>
    </source>
</evidence>
<evidence type="ECO:0000313" key="2">
    <source>
        <dbReference type="EMBL" id="OWJ54933.1"/>
    </source>
</evidence>
<feature type="transmembrane region" description="Helical" evidence="1">
    <location>
        <begin position="66"/>
        <end position="85"/>
    </location>
</feature>
<dbReference type="Pfam" id="PF02632">
    <property type="entry name" value="BioY"/>
    <property type="match status" value="1"/>
</dbReference>
<gene>
    <name evidence="2" type="ORF">Pdsh_04330</name>
</gene>
<keyword evidence="1" id="KW-1133">Transmembrane helix</keyword>
<dbReference type="AlphaFoldDB" id="A0A211YPF3"/>
<sequence length="218" mass="22493">MPGAVASLLARAAAAVSGGRLEDDLVRVEGLMLRPGRALLLSLAETVAGVGLLAVSARTSFTLPGIPVPFTLQTLALTLVITLLGPRAWRTVAAYIAAGLLGAPVFAMGGGPGYIASPSFGYLLGFLLAAAIAGRLSRPATRRGLLRGALLVLPLVYLPGALWLAAWLAAVKGLAAAEALKAALWSGVLVFIPWDVFKAAIAAQASHKLLKHIYKTQQ</sequence>
<keyword evidence="1" id="KW-0472">Membrane</keyword>
<dbReference type="InterPro" id="IPR003784">
    <property type="entry name" value="BioY"/>
</dbReference>
<dbReference type="PANTHER" id="PTHR34295">
    <property type="entry name" value="BIOTIN TRANSPORTER BIOY"/>
    <property type="match status" value="1"/>
</dbReference>
<dbReference type="GO" id="GO:0005886">
    <property type="term" value="C:plasma membrane"/>
    <property type="evidence" value="ECO:0007669"/>
    <property type="project" value="InterPro"/>
</dbReference>
<feature type="transmembrane region" description="Helical" evidence="1">
    <location>
        <begin position="92"/>
        <end position="114"/>
    </location>
</feature>
<proteinExistence type="predicted"/>
<dbReference type="Proteomes" id="UP000196694">
    <property type="component" value="Unassembled WGS sequence"/>
</dbReference>
<organism evidence="2 3">
    <name type="scientific">Pyrodictium delaneyi</name>
    <dbReference type="NCBI Taxonomy" id="1273541"/>
    <lineage>
        <taxon>Archaea</taxon>
        <taxon>Thermoproteota</taxon>
        <taxon>Thermoprotei</taxon>
        <taxon>Desulfurococcales</taxon>
        <taxon>Pyrodictiaceae</taxon>
        <taxon>Pyrodictium</taxon>
    </lineage>
</organism>